<dbReference type="SUPFAM" id="SSF49899">
    <property type="entry name" value="Concanavalin A-like lectins/glucanases"/>
    <property type="match status" value="1"/>
</dbReference>
<feature type="active site" description="Charge relay system" evidence="5 6">
    <location>
        <position position="195"/>
    </location>
</feature>
<evidence type="ECO:0000313" key="9">
    <source>
        <dbReference type="EMBL" id="MBB5873277.1"/>
    </source>
</evidence>
<evidence type="ECO:0000259" key="8">
    <source>
        <dbReference type="Pfam" id="PF00082"/>
    </source>
</evidence>
<dbReference type="PROSITE" id="PS51892">
    <property type="entry name" value="SUBTILASE"/>
    <property type="match status" value="1"/>
</dbReference>
<evidence type="ECO:0000313" key="10">
    <source>
        <dbReference type="Proteomes" id="UP000587527"/>
    </source>
</evidence>
<dbReference type="SUPFAM" id="SSF117281">
    <property type="entry name" value="Kelch motif"/>
    <property type="match status" value="1"/>
</dbReference>
<dbReference type="PROSITE" id="PS00138">
    <property type="entry name" value="SUBTILASE_SER"/>
    <property type="match status" value="1"/>
</dbReference>
<dbReference type="CDD" id="cd07481">
    <property type="entry name" value="Peptidases_S8_BacillopeptidaseF-like"/>
    <property type="match status" value="1"/>
</dbReference>
<dbReference type="InterPro" id="IPR006652">
    <property type="entry name" value="Kelch_1"/>
</dbReference>
<dbReference type="Gene3D" id="2.120.10.80">
    <property type="entry name" value="Kelch-type beta propeller"/>
    <property type="match status" value="2"/>
</dbReference>
<dbReference type="SUPFAM" id="SSF52743">
    <property type="entry name" value="Subtilisin-like"/>
    <property type="match status" value="1"/>
</dbReference>
<dbReference type="InterPro" id="IPR000209">
    <property type="entry name" value="Peptidase_S8/S53_dom"/>
</dbReference>
<keyword evidence="10" id="KW-1185">Reference proteome</keyword>
<feature type="active site" description="Charge relay system" evidence="5 6">
    <location>
        <position position="242"/>
    </location>
</feature>
<dbReference type="NCBIfam" id="NF038128">
    <property type="entry name" value="choice_anch_J"/>
    <property type="match status" value="1"/>
</dbReference>
<keyword evidence="2 6" id="KW-0645">Protease</keyword>
<dbReference type="InterPro" id="IPR033857">
    <property type="entry name" value="Bacillopeptidase_F"/>
</dbReference>
<evidence type="ECO:0000256" key="7">
    <source>
        <dbReference type="SAM" id="SignalP"/>
    </source>
</evidence>
<dbReference type="Pfam" id="PF13715">
    <property type="entry name" value="CarbopepD_reg_2"/>
    <property type="match status" value="1"/>
</dbReference>
<feature type="chain" id="PRO_5032603916" evidence="7">
    <location>
        <begin position="37"/>
        <end position="1458"/>
    </location>
</feature>
<gene>
    <name evidence="9" type="ORF">F4553_006711</name>
</gene>
<protein>
    <submittedName>
        <fullName evidence="9">Subtilisin family serine protease</fullName>
    </submittedName>
</protein>
<evidence type="ECO:0000256" key="2">
    <source>
        <dbReference type="ARBA" id="ARBA00022670"/>
    </source>
</evidence>
<dbReference type="Pfam" id="PF24681">
    <property type="entry name" value="Kelch_KLHDC2_KLHL20_DRC7"/>
    <property type="match status" value="1"/>
</dbReference>
<name>A0A841BVZ8_9ACTN</name>
<dbReference type="SMART" id="SM00612">
    <property type="entry name" value="Kelch"/>
    <property type="match status" value="5"/>
</dbReference>
<dbReference type="InterPro" id="IPR015915">
    <property type="entry name" value="Kelch-typ_b-propeller"/>
</dbReference>
<dbReference type="InterPro" id="IPR036852">
    <property type="entry name" value="Peptidase_S8/S53_dom_sf"/>
</dbReference>
<dbReference type="InterPro" id="IPR008969">
    <property type="entry name" value="CarboxyPept-like_regulatory"/>
</dbReference>
<feature type="domain" description="Peptidase S8/S53" evidence="8">
    <location>
        <begin position="186"/>
        <end position="471"/>
    </location>
</feature>
<dbReference type="GO" id="GO:0006508">
    <property type="term" value="P:proteolysis"/>
    <property type="evidence" value="ECO:0007669"/>
    <property type="project" value="UniProtKB-KW"/>
</dbReference>
<dbReference type="Pfam" id="PF00082">
    <property type="entry name" value="Peptidase_S8"/>
    <property type="match status" value="1"/>
</dbReference>
<evidence type="ECO:0000256" key="4">
    <source>
        <dbReference type="ARBA" id="ARBA00022825"/>
    </source>
</evidence>
<dbReference type="InterPro" id="IPR050131">
    <property type="entry name" value="Peptidase_S8_subtilisin-like"/>
</dbReference>
<dbReference type="PANTHER" id="PTHR43806">
    <property type="entry name" value="PEPTIDASE S8"/>
    <property type="match status" value="1"/>
</dbReference>
<dbReference type="EMBL" id="JACHMN010000003">
    <property type="protein sequence ID" value="MBB5873277.1"/>
    <property type="molecule type" value="Genomic_DNA"/>
</dbReference>
<comment type="similarity">
    <text evidence="1 6">Belongs to the peptidase S8 family.</text>
</comment>
<dbReference type="PANTHER" id="PTHR43806:SF11">
    <property type="entry name" value="CEREVISIN-RELATED"/>
    <property type="match status" value="1"/>
</dbReference>
<keyword evidence="4 6" id="KW-0720">Serine protease</keyword>
<accession>A0A841BVZ8</accession>
<dbReference type="Gene3D" id="3.40.50.200">
    <property type="entry name" value="Peptidase S8/S53 domain"/>
    <property type="match status" value="1"/>
</dbReference>
<dbReference type="SUPFAM" id="SSF49464">
    <property type="entry name" value="Carboxypeptidase regulatory domain-like"/>
    <property type="match status" value="2"/>
</dbReference>
<comment type="caution">
    <text evidence="9">The sequence shown here is derived from an EMBL/GenBank/DDBJ whole genome shotgun (WGS) entry which is preliminary data.</text>
</comment>
<evidence type="ECO:0000256" key="1">
    <source>
        <dbReference type="ARBA" id="ARBA00011073"/>
    </source>
</evidence>
<dbReference type="SUPFAM" id="SSF49452">
    <property type="entry name" value="Starch-binding domain-like"/>
    <property type="match status" value="1"/>
</dbReference>
<reference evidence="9 10" key="1">
    <citation type="submission" date="2020-08" db="EMBL/GenBank/DDBJ databases">
        <title>Sequencing the genomes of 1000 actinobacteria strains.</title>
        <authorList>
            <person name="Klenk H.-P."/>
        </authorList>
    </citation>
    <scope>NUCLEOTIDE SEQUENCE [LARGE SCALE GENOMIC DNA]</scope>
    <source>
        <strain evidence="9 10">DSM 45362</strain>
    </source>
</reference>
<sequence length="1458" mass="148600">MSKPSRSFGSGAARRPAWLIVAVSVLLTLGLMPATAATAATATAQVNPALLATLEAGGTTDFLVYLRETANLSPAASLPAAQRAQRVYSELTATANRAQLPVRELLTERKASFKPYWIVNAIWVNGSKALVEELAAHPAVSRIEPSKSYPLIQPSLGTTEATVNAIEWGISNIKAPQVWSEYGDRGQGIVVANIDSGVAFDHPALVNSYRGNVGGGTFNHNYNWFDPAGICPSPVPCDNNDHGTHTMGTMVGNDGGANQIGVAPDAKWIAAKGCELTNCSDASLLASGQWVLAPTDLNGNNPRPDLHPDIVNNSWGGGGGDPWYEATVNAWIAAGIFPMFSNGNSGPGCNTAGSPGDYPQSYAAGAYDINNNIASFSSRGKSGIDNGLKPNIAAPGANVRSSVPGGGYAAFSGTSMASPHVAGTVALIWSAAPSLKGDINATKALLDSSAIDVDATTCGGTAADNNVFGEGRLDAYAAVTNAPRGPSGTVTGTVTDTTTGTPIAGATVSSGSRTATTAANGTYSLVLSAGPQPVTAAKFGYHSQTVTVTVVDASSVTQNFALLSAPSVTVSGKVTDGSGHGWALYAAITVPGRPGGPVFTDPITGNYSFTVPGNTTYELSTSAKLPGYQTKTTSVTLTGANKVVNIALPVDVACTAPGYSVGFGTPILNETFDSLALPAGWTNVNNGGTGVWSFNDPGARGNLTGGTGGFAILDSDKAGSGNTQDASLVTPVLDLSSATSPYLKFNFDYRAFSNSIADVDVTTNGTTWTNIWHQTTTALRGPRLEQLAVNALAGAATAQIRFRYKGTWAWWWAIDNVQLLNRSCTPVLGGLVAGFTTDANTGAGLNGVTVTSGDVPAEKATSAATPDDAAIGDGFYWLFSSATGAHPFTAAKAPYTSLTKSVTVVADSVKRADFALKSARLTVSPTTVQAFQPYGSVRKTTVTVTNTGSATANVELVERGGTFELLNRPGAALVMNQVPGGKVSKSMTGVAATGTPAQAPTVVGPWTSIADYPDEVFDNAAATFDGKVYSVGGGTGSGLEKKLFVYSSETNTWAALADMPTGRAKPAAVFTGGKLYVLGGWSADGDPVATVDVFDPAAGTWSTVAGAVNPAPASAAGVGLVNGKIYLVGGCANDVCDTTTDTVIFNPATGAFSAGADYPQTVAWMSCGGIGDKVYCAGGSGSADYTNGFAYDVAADSWAPIADMPIDLWGSSGASAGGLLVLAGGVTGGSTAITNRTLAYDPAANAWIAAPNAQFALYRGAGACGAYKVGGSPSSFVGSAESEFLADLALCDEPTDIPWLSAAPTPFTLAAGKSKTVTITLTATAAAGVAQPGVYTGQLALKADTPYPVSPVDIEMNVSPPATWGKITGTVLGQSCSGATSGVKAIVRLNLISTPGVGYTLKADAQGKYAYWLPKGTYQVIVAKDGWIPEAVNAKVEAGIVRTLDFTLDPEVPCPSGV</sequence>
<evidence type="ECO:0000256" key="6">
    <source>
        <dbReference type="PROSITE-ProRule" id="PRU01240"/>
    </source>
</evidence>
<dbReference type="Gene3D" id="2.60.40.1120">
    <property type="entry name" value="Carboxypeptidase-like, regulatory domain"/>
    <property type="match status" value="4"/>
</dbReference>
<dbReference type="Proteomes" id="UP000587527">
    <property type="component" value="Unassembled WGS sequence"/>
</dbReference>
<dbReference type="Gene3D" id="2.60.120.200">
    <property type="match status" value="1"/>
</dbReference>
<dbReference type="InterPro" id="IPR013784">
    <property type="entry name" value="Carb-bd-like_fold"/>
</dbReference>
<keyword evidence="3 6" id="KW-0378">Hydrolase</keyword>
<evidence type="ECO:0000256" key="3">
    <source>
        <dbReference type="ARBA" id="ARBA00022801"/>
    </source>
</evidence>
<dbReference type="GO" id="GO:0004252">
    <property type="term" value="F:serine-type endopeptidase activity"/>
    <property type="evidence" value="ECO:0007669"/>
    <property type="project" value="UniProtKB-UniRule"/>
</dbReference>
<organism evidence="9 10">
    <name type="scientific">Allocatelliglobosispora scoriae</name>
    <dbReference type="NCBI Taxonomy" id="643052"/>
    <lineage>
        <taxon>Bacteria</taxon>
        <taxon>Bacillati</taxon>
        <taxon>Actinomycetota</taxon>
        <taxon>Actinomycetes</taxon>
        <taxon>Micromonosporales</taxon>
        <taxon>Micromonosporaceae</taxon>
        <taxon>Allocatelliglobosispora</taxon>
    </lineage>
</organism>
<dbReference type="GO" id="GO:0030246">
    <property type="term" value="F:carbohydrate binding"/>
    <property type="evidence" value="ECO:0007669"/>
    <property type="project" value="InterPro"/>
</dbReference>
<dbReference type="InterPro" id="IPR023828">
    <property type="entry name" value="Peptidase_S8_Ser-AS"/>
</dbReference>
<feature type="signal peptide" evidence="7">
    <location>
        <begin position="1"/>
        <end position="36"/>
    </location>
</feature>
<dbReference type="InterPro" id="IPR015500">
    <property type="entry name" value="Peptidase_S8_subtilisin-rel"/>
</dbReference>
<dbReference type="PRINTS" id="PR00723">
    <property type="entry name" value="SUBTILISIN"/>
</dbReference>
<dbReference type="InterPro" id="IPR013320">
    <property type="entry name" value="ConA-like_dom_sf"/>
</dbReference>
<proteinExistence type="inferred from homology"/>
<evidence type="ECO:0000256" key="5">
    <source>
        <dbReference type="PIRSR" id="PIRSR615500-1"/>
    </source>
</evidence>
<feature type="active site" description="Charge relay system" evidence="5 6">
    <location>
        <position position="415"/>
    </location>
</feature>
<keyword evidence="7" id="KW-0732">Signal</keyword>